<comment type="caution">
    <text evidence="5">The sequence shown here is derived from an EMBL/GenBank/DDBJ whole genome shotgun (WGS) entry which is preliminary data.</text>
</comment>
<feature type="domain" description="Alcohol dehydrogenase iron-type/glycerol dehydrogenase GldA" evidence="3">
    <location>
        <begin position="25"/>
        <end position="199"/>
    </location>
</feature>
<sequence>MAEPVTRDARARARSATARYETPAQRVEIGAGVVDGVGGIIFGLGGRVVGVLAGDRVWRGPLGERVRRSLGSLDRVVCTEIEPHTPLPAAVRLGRRFADAGVDVILALGGGSAGDLGKATAAVMAARGDDGRVDMSRLFARVRADGTVSDPVVGGRPVPLVVVPTTLSGAELTPGAGVTENGMKRVLWDQALSARAVLYETSDDNDLPAGIVATTSMNAVAHAVEAMYSTAGNAISDGLALAGLDALAAGMLRYLAARDRGEDAKAELFTGAVLASRALCTARVCLHHAVCHVLGAHHGVAHGDANAVMLSYVVDFNEAGAARPLARCAAVIRGAAERVLGTPLTAASPGAVLREFQHRVGAPVTLAEIGLPAVDVEGVVAGLREERGVALNPVPVTDDDVRRLVAAAVHGVA</sequence>
<evidence type="ECO:0000259" key="4">
    <source>
        <dbReference type="Pfam" id="PF25137"/>
    </source>
</evidence>
<evidence type="ECO:0000313" key="5">
    <source>
        <dbReference type="EMBL" id="TDD84176.1"/>
    </source>
</evidence>
<dbReference type="AlphaFoldDB" id="A0A4R5BGV5"/>
<evidence type="ECO:0000313" key="6">
    <source>
        <dbReference type="Proteomes" id="UP000295578"/>
    </source>
</evidence>
<dbReference type="GO" id="GO:0046872">
    <property type="term" value="F:metal ion binding"/>
    <property type="evidence" value="ECO:0007669"/>
    <property type="project" value="InterPro"/>
</dbReference>
<gene>
    <name evidence="5" type="ORF">E1293_13470</name>
</gene>
<dbReference type="SUPFAM" id="SSF56796">
    <property type="entry name" value="Dehydroquinate synthase-like"/>
    <property type="match status" value="1"/>
</dbReference>
<dbReference type="PANTHER" id="PTHR11496">
    <property type="entry name" value="ALCOHOL DEHYDROGENASE"/>
    <property type="match status" value="1"/>
</dbReference>
<dbReference type="OrthoDB" id="323926at2"/>
<dbReference type="Pfam" id="PF00465">
    <property type="entry name" value="Fe-ADH"/>
    <property type="match status" value="1"/>
</dbReference>
<dbReference type="InterPro" id="IPR001670">
    <property type="entry name" value="ADH_Fe/GldA"/>
</dbReference>
<evidence type="ECO:0000256" key="1">
    <source>
        <dbReference type="ARBA" id="ARBA00007358"/>
    </source>
</evidence>
<name>A0A4R5BGV5_9ACTN</name>
<feature type="domain" description="Fe-containing alcohol dehydrogenase-like C-terminal" evidence="4">
    <location>
        <begin position="213"/>
        <end position="408"/>
    </location>
</feature>
<accession>A0A4R5BGV5</accession>
<dbReference type="InterPro" id="IPR056798">
    <property type="entry name" value="ADH_Fe_C"/>
</dbReference>
<evidence type="ECO:0000259" key="3">
    <source>
        <dbReference type="Pfam" id="PF00465"/>
    </source>
</evidence>
<comment type="similarity">
    <text evidence="1">Belongs to the iron-containing alcohol dehydrogenase family.</text>
</comment>
<evidence type="ECO:0000256" key="2">
    <source>
        <dbReference type="ARBA" id="ARBA00023002"/>
    </source>
</evidence>
<keyword evidence="2" id="KW-0560">Oxidoreductase</keyword>
<dbReference type="InterPro" id="IPR039697">
    <property type="entry name" value="Alcohol_dehydrogenase_Fe"/>
</dbReference>
<organism evidence="5 6">
    <name type="scientific">Actinomadura darangshiensis</name>
    <dbReference type="NCBI Taxonomy" id="705336"/>
    <lineage>
        <taxon>Bacteria</taxon>
        <taxon>Bacillati</taxon>
        <taxon>Actinomycetota</taxon>
        <taxon>Actinomycetes</taxon>
        <taxon>Streptosporangiales</taxon>
        <taxon>Thermomonosporaceae</taxon>
        <taxon>Actinomadura</taxon>
    </lineage>
</organism>
<dbReference type="PANTHER" id="PTHR11496:SF102">
    <property type="entry name" value="ALCOHOL DEHYDROGENASE 4"/>
    <property type="match status" value="1"/>
</dbReference>
<proteinExistence type="inferred from homology"/>
<reference evidence="5 6" key="1">
    <citation type="submission" date="2019-03" db="EMBL/GenBank/DDBJ databases">
        <title>Draft genome sequences of novel Actinobacteria.</title>
        <authorList>
            <person name="Sahin N."/>
            <person name="Ay H."/>
            <person name="Saygin H."/>
        </authorList>
    </citation>
    <scope>NUCLEOTIDE SEQUENCE [LARGE SCALE GENOMIC DNA]</scope>
    <source>
        <strain evidence="5 6">DSM 45941</strain>
    </source>
</reference>
<dbReference type="Gene3D" id="3.40.50.1970">
    <property type="match status" value="1"/>
</dbReference>
<protein>
    <submittedName>
        <fullName evidence="5">Iron-containing alcohol dehydrogenase</fullName>
    </submittedName>
</protein>
<dbReference type="Pfam" id="PF25137">
    <property type="entry name" value="ADH_Fe_C"/>
    <property type="match status" value="1"/>
</dbReference>
<dbReference type="EMBL" id="SMKY01000047">
    <property type="protein sequence ID" value="TDD84176.1"/>
    <property type="molecule type" value="Genomic_DNA"/>
</dbReference>
<dbReference type="GO" id="GO:0004022">
    <property type="term" value="F:alcohol dehydrogenase (NAD+) activity"/>
    <property type="evidence" value="ECO:0007669"/>
    <property type="project" value="TreeGrafter"/>
</dbReference>
<keyword evidence="6" id="KW-1185">Reference proteome</keyword>
<dbReference type="Proteomes" id="UP000295578">
    <property type="component" value="Unassembled WGS sequence"/>
</dbReference>
<dbReference type="Gene3D" id="1.20.1090.10">
    <property type="entry name" value="Dehydroquinate synthase-like - alpha domain"/>
    <property type="match status" value="1"/>
</dbReference>